<gene>
    <name evidence="1" type="ORF">BN9_124450</name>
</gene>
<comment type="caution">
    <text evidence="1">The sequence shown here is derived from an EMBL/GenBank/DDBJ whole genome shotgun (WGS) entry which is preliminary data.</text>
</comment>
<reference evidence="1 2" key="1">
    <citation type="submission" date="2012-05" db="EMBL/GenBank/DDBJ databases">
        <title>Recombination and specialization in a pathogen metapopulation.</title>
        <authorList>
            <person name="Gardiner A."/>
            <person name="Kemen E."/>
            <person name="Schultz-Larsen T."/>
            <person name="MacLean D."/>
            <person name="Van Oosterhout C."/>
            <person name="Jones J.D.G."/>
        </authorList>
    </citation>
    <scope>NUCLEOTIDE SEQUENCE [LARGE SCALE GENOMIC DNA]</scope>
    <source>
        <strain evidence="1 2">Ac Nc2</strain>
    </source>
</reference>
<dbReference type="Gene3D" id="1.25.40.20">
    <property type="entry name" value="Ankyrin repeat-containing domain"/>
    <property type="match status" value="1"/>
</dbReference>
<dbReference type="InterPro" id="IPR036770">
    <property type="entry name" value="Ankyrin_rpt-contain_sf"/>
</dbReference>
<dbReference type="AlphaFoldDB" id="A0A024GUC5"/>
<name>A0A024GUC5_9STRA</name>
<proteinExistence type="predicted"/>
<organism evidence="1 2">
    <name type="scientific">Albugo candida</name>
    <dbReference type="NCBI Taxonomy" id="65357"/>
    <lineage>
        <taxon>Eukaryota</taxon>
        <taxon>Sar</taxon>
        <taxon>Stramenopiles</taxon>
        <taxon>Oomycota</taxon>
        <taxon>Peronosporomycetes</taxon>
        <taxon>Albuginales</taxon>
        <taxon>Albuginaceae</taxon>
        <taxon>Albugo</taxon>
    </lineage>
</organism>
<evidence type="ECO:0000313" key="2">
    <source>
        <dbReference type="Proteomes" id="UP000053237"/>
    </source>
</evidence>
<dbReference type="PANTHER" id="PTHR24121">
    <property type="entry name" value="NO MECHANORECEPTOR POTENTIAL C, ISOFORM D-RELATED"/>
    <property type="match status" value="1"/>
</dbReference>
<dbReference type="OrthoDB" id="6781668at2759"/>
<dbReference type="InParanoid" id="A0A024GUC5"/>
<protein>
    <submittedName>
        <fullName evidence="1">Uncharacterized protein</fullName>
    </submittedName>
</protein>
<sequence length="271" mass="30843">MTLFVMNEKNRKQHHIYDQFANTKYDDRNIFDACTHGDFPLVVLLWGMAMANPALNHYDLYNTSDENENTILHYAAASPTDSVDIVHFLLQQLQLYFQQVVELQMAHNDILNARNAFYETPLIRAAHEGNLRVVHNLCMMPDIDILAADSLGNTAAHHAAVMGHIDTLHYLLECEKLAKNKGLKLMLEEPTKPLGGVDEYGRDVLHHAVENGFCLYVEVFLHFLTCMHSRTDRVGAVCVITWRFRHYARRRIKPNASEESGIGTVDARTGP</sequence>
<dbReference type="InterPro" id="IPR002110">
    <property type="entry name" value="Ankyrin_rpt"/>
</dbReference>
<dbReference type="PANTHER" id="PTHR24121:SF32">
    <property type="entry name" value="DEATH DOMAIN-CONTAINING PROTEIN"/>
    <property type="match status" value="1"/>
</dbReference>
<keyword evidence="2" id="KW-1185">Reference proteome</keyword>
<dbReference type="Proteomes" id="UP000053237">
    <property type="component" value="Unassembled WGS sequence"/>
</dbReference>
<dbReference type="Pfam" id="PF12796">
    <property type="entry name" value="Ank_2"/>
    <property type="match status" value="1"/>
</dbReference>
<accession>A0A024GUC5</accession>
<dbReference type="SUPFAM" id="SSF48403">
    <property type="entry name" value="Ankyrin repeat"/>
    <property type="match status" value="1"/>
</dbReference>
<evidence type="ECO:0000313" key="1">
    <source>
        <dbReference type="EMBL" id="CCI50551.1"/>
    </source>
</evidence>
<dbReference type="EMBL" id="CAIX01000565">
    <property type="protein sequence ID" value="CCI50551.1"/>
    <property type="molecule type" value="Genomic_DNA"/>
</dbReference>
<dbReference type="SMART" id="SM00248">
    <property type="entry name" value="ANK"/>
    <property type="match status" value="4"/>
</dbReference>